<evidence type="ECO:0000256" key="12">
    <source>
        <dbReference type="ARBA" id="ARBA00044891"/>
    </source>
</evidence>
<evidence type="ECO:0000256" key="23">
    <source>
        <dbReference type="ARBA" id="ARBA00045709"/>
    </source>
</evidence>
<evidence type="ECO:0000256" key="25">
    <source>
        <dbReference type="SAM" id="Phobius"/>
    </source>
</evidence>
<evidence type="ECO:0000256" key="19">
    <source>
        <dbReference type="ARBA" id="ARBA00044919"/>
    </source>
</evidence>
<comment type="catalytic activity">
    <reaction evidence="10">
        <text>L-alpha-aminoacyl-L-arginine(out) = L-alpha-aminoacyl-L-arginine(in)</text>
        <dbReference type="Rhea" id="RHEA:79367"/>
        <dbReference type="ChEBI" id="CHEBI:229968"/>
    </reaction>
</comment>
<feature type="transmembrane region" description="Helical" evidence="25">
    <location>
        <begin position="12"/>
        <end position="29"/>
    </location>
</feature>
<evidence type="ECO:0000259" key="26">
    <source>
        <dbReference type="PROSITE" id="PS50850"/>
    </source>
</evidence>
<protein>
    <recommendedName>
        <fullName evidence="21">Lysosomal dipeptide transporter MFSD1</fullName>
    </recommendedName>
    <alternativeName>
        <fullName evidence="22">Major facilitator superfamily domain-containing protein 1</fullName>
    </alternativeName>
</protein>
<proteinExistence type="inferred from homology"/>
<comment type="similarity">
    <text evidence="2">Belongs to the major facilitator superfamily.</text>
</comment>
<feature type="transmembrane region" description="Helical" evidence="25">
    <location>
        <begin position="41"/>
        <end position="61"/>
    </location>
</feature>
<evidence type="ECO:0000313" key="27">
    <source>
        <dbReference type="EMBL" id="HEH35963.1"/>
    </source>
</evidence>
<feature type="transmembrane region" description="Helical" evidence="25">
    <location>
        <begin position="308"/>
        <end position="331"/>
    </location>
</feature>
<dbReference type="InterPro" id="IPR036259">
    <property type="entry name" value="MFS_trans_sf"/>
</dbReference>
<dbReference type="SUPFAM" id="SSF103473">
    <property type="entry name" value="MFS general substrate transporter"/>
    <property type="match status" value="1"/>
</dbReference>
<keyword evidence="4 25" id="KW-0812">Transmembrane</keyword>
<evidence type="ECO:0000256" key="16">
    <source>
        <dbReference type="ARBA" id="ARBA00044900"/>
    </source>
</evidence>
<evidence type="ECO:0000256" key="11">
    <source>
        <dbReference type="ARBA" id="ARBA00044884"/>
    </source>
</evidence>
<comment type="caution">
    <text evidence="27">The sequence shown here is derived from an EMBL/GenBank/DDBJ whole genome shotgun (WGS) entry which is preliminary data.</text>
</comment>
<evidence type="ECO:0000256" key="15">
    <source>
        <dbReference type="ARBA" id="ARBA00044899"/>
    </source>
</evidence>
<feature type="transmembrane region" description="Helical" evidence="25">
    <location>
        <begin position="105"/>
        <end position="125"/>
    </location>
</feature>
<comment type="catalytic activity">
    <reaction evidence="16">
        <text>L-lysyl-L-lysine(out) = L-lysyl-L-lysine(in)</text>
        <dbReference type="Rhea" id="RHEA:79403"/>
        <dbReference type="ChEBI" id="CHEBI:229956"/>
    </reaction>
</comment>
<comment type="catalytic activity">
    <reaction evidence="11">
        <text>L-alpha-aminoacyl-L-histidine(out) = L-alpha-aminoacyl-L-histidine(in)</text>
        <dbReference type="Rhea" id="RHEA:79375"/>
        <dbReference type="ChEBI" id="CHEBI:229967"/>
    </reaction>
</comment>
<evidence type="ECO:0000256" key="3">
    <source>
        <dbReference type="ARBA" id="ARBA00022448"/>
    </source>
</evidence>
<evidence type="ECO:0000256" key="22">
    <source>
        <dbReference type="ARBA" id="ARBA00045018"/>
    </source>
</evidence>
<evidence type="ECO:0000256" key="24">
    <source>
        <dbReference type="ARBA" id="ARBA00046376"/>
    </source>
</evidence>
<dbReference type="PANTHER" id="PTHR23512">
    <property type="entry name" value="MAJOR FACILITATOR SUPERFAMILY DOMAIN-CONTAINING PROTEIN 1"/>
    <property type="match status" value="1"/>
</dbReference>
<comment type="catalytic activity">
    <reaction evidence="19">
        <text>L-alanyl-L-lysine(out) = L-alanyl-L-lysine(in)</text>
        <dbReference type="Rhea" id="RHEA:79415"/>
        <dbReference type="ChEBI" id="CHEBI:192470"/>
    </reaction>
</comment>
<dbReference type="PROSITE" id="PS50850">
    <property type="entry name" value="MFS"/>
    <property type="match status" value="1"/>
</dbReference>
<evidence type="ECO:0000256" key="9">
    <source>
        <dbReference type="ARBA" id="ARBA00044878"/>
    </source>
</evidence>
<name>A0A7J2TK47_ARCFL</name>
<evidence type="ECO:0000256" key="6">
    <source>
        <dbReference type="ARBA" id="ARBA00023136"/>
    </source>
</evidence>
<feature type="transmembrane region" description="Helical" evidence="25">
    <location>
        <begin position="283"/>
        <end position="302"/>
    </location>
</feature>
<comment type="catalytic activity">
    <reaction evidence="15">
        <text>L-arginyl-L-alpha-amino acid(out) = L-arginyl-L-alpha-amino acid(in)</text>
        <dbReference type="Rhea" id="RHEA:79371"/>
        <dbReference type="ChEBI" id="CHEBI:84315"/>
    </reaction>
</comment>
<evidence type="ECO:0000256" key="5">
    <source>
        <dbReference type="ARBA" id="ARBA00022989"/>
    </source>
</evidence>
<evidence type="ECO:0000256" key="4">
    <source>
        <dbReference type="ARBA" id="ARBA00022692"/>
    </source>
</evidence>
<keyword evidence="7" id="KW-0458">Lysosome</keyword>
<sequence length="414" mass="45637">MVSVPFSDLKSNKWLIFAILSGIYFFVYFHRTSPAVIADDLMRDFAISALTVGIFSSLYFYPYAVLQIPVGVLSDTKGAKRTVVIFTTISLFGIFLFAISPSYEIAIFSRLLIGIGVAGVYIPTVKAISVWFKQNEFATAMGILFAVGNLGAIFSSYPLAISIESIGWRASFVIIGIITAFLLLMSVLFVRDAPPNFRREELKRDDFKLLLCNISLWLLSISSMLRYGVVMGFQGLWGGPFLIDVYGMTKPMAGAVLMLFGIGSIVGAPILGKISDHFGRRKILLVFCGVGFLFLWLPLVLFPKKLNFLEMSLISFSLGFFSSGGPVAYAMVKELFPLRMTGLAVSFINVFPFIGAGIFQTIMGYLMDSVGKIGEKYPVEAYQISFGFCLIASIVSLICTVLVRESKINYSGRN</sequence>
<evidence type="ECO:0000256" key="20">
    <source>
        <dbReference type="ARBA" id="ARBA00044924"/>
    </source>
</evidence>
<dbReference type="InterPro" id="IPR052187">
    <property type="entry name" value="MFSD1"/>
</dbReference>
<dbReference type="InterPro" id="IPR020846">
    <property type="entry name" value="MFS_dom"/>
</dbReference>
<dbReference type="GO" id="GO:0005765">
    <property type="term" value="C:lysosomal membrane"/>
    <property type="evidence" value="ECO:0007669"/>
    <property type="project" value="UniProtKB-SubCell"/>
</dbReference>
<feature type="transmembrane region" description="Helical" evidence="25">
    <location>
        <begin position="82"/>
        <end position="99"/>
    </location>
</feature>
<keyword evidence="6 25" id="KW-0472">Membrane</keyword>
<evidence type="ECO:0000256" key="8">
    <source>
        <dbReference type="ARBA" id="ARBA00044876"/>
    </source>
</evidence>
<comment type="catalytic activity">
    <reaction evidence="12">
        <text>L-lysyl-L-alpha-amino acid(out) = L-lysyl-L-alpha-amino acid(in)</text>
        <dbReference type="Rhea" id="RHEA:79387"/>
        <dbReference type="ChEBI" id="CHEBI:229965"/>
    </reaction>
</comment>
<feature type="transmembrane region" description="Helical" evidence="25">
    <location>
        <begin position="253"/>
        <end position="271"/>
    </location>
</feature>
<dbReference type="Gene3D" id="1.20.1250.20">
    <property type="entry name" value="MFS general substrate transporter like domains"/>
    <property type="match status" value="2"/>
</dbReference>
<evidence type="ECO:0000256" key="21">
    <source>
        <dbReference type="ARBA" id="ARBA00044985"/>
    </source>
</evidence>
<feature type="transmembrane region" description="Helical" evidence="25">
    <location>
        <begin position="166"/>
        <end position="190"/>
    </location>
</feature>
<comment type="subcellular location">
    <subcellularLocation>
        <location evidence="1">Lysosome membrane</location>
        <topology evidence="1">Multi-pass membrane protein</topology>
    </subcellularLocation>
</comment>
<comment type="subunit">
    <text evidence="24">Homodimer. Interacts with lysosomal protein GLMP (via lumenal domain); the interaction starts while both proteins are still in the endoplasmic reticulum and is required for stabilization of MFSD1 in lysosomes but has no direct effect on its targeting to lysosomes or transporter activity.</text>
</comment>
<feature type="transmembrane region" description="Helical" evidence="25">
    <location>
        <begin position="210"/>
        <end position="233"/>
    </location>
</feature>
<evidence type="ECO:0000256" key="1">
    <source>
        <dbReference type="ARBA" id="ARBA00004155"/>
    </source>
</evidence>
<gene>
    <name evidence="27" type="ORF">ENP88_07495</name>
</gene>
<keyword evidence="5 25" id="KW-1133">Transmembrane helix</keyword>
<reference evidence="27" key="1">
    <citation type="journal article" date="2020" name="mSystems">
        <title>Genome- and Community-Level Interaction Insights into Carbon Utilization and Element Cycling Functions of Hydrothermarchaeota in Hydrothermal Sediment.</title>
        <authorList>
            <person name="Zhou Z."/>
            <person name="Liu Y."/>
            <person name="Xu W."/>
            <person name="Pan J."/>
            <person name="Luo Z.H."/>
            <person name="Li M."/>
        </authorList>
    </citation>
    <scope>NUCLEOTIDE SEQUENCE [LARGE SCALE GENOMIC DNA]</scope>
    <source>
        <strain evidence="27">SpSt-26</strain>
    </source>
</reference>
<evidence type="ECO:0000256" key="2">
    <source>
        <dbReference type="ARBA" id="ARBA00008335"/>
    </source>
</evidence>
<dbReference type="PANTHER" id="PTHR23512:SF3">
    <property type="entry name" value="MAJOR FACILITATOR SUPERFAMILY DOMAIN-CONTAINING PROTEIN 1"/>
    <property type="match status" value="1"/>
</dbReference>
<dbReference type="Pfam" id="PF07690">
    <property type="entry name" value="MFS_1"/>
    <property type="match status" value="1"/>
</dbReference>
<dbReference type="GO" id="GO:0022857">
    <property type="term" value="F:transmembrane transporter activity"/>
    <property type="evidence" value="ECO:0007669"/>
    <property type="project" value="InterPro"/>
</dbReference>
<feature type="transmembrane region" description="Helical" evidence="25">
    <location>
        <begin position="343"/>
        <end position="362"/>
    </location>
</feature>
<comment type="function">
    <text evidence="23">Lysosomal dipeptide uniporter that selectively exports lysine, arginine or histidine-containing dipeptides with a net positive charge from the lysosome lumen into the cytosol. Could play a role in a specific type of protein O-glycosylation indirectly regulating macrophages migration and tissue invasion. Also essential for liver homeostasis.</text>
</comment>
<keyword evidence="3" id="KW-0813">Transport</keyword>
<comment type="catalytic activity">
    <reaction evidence="20">
        <text>L-lysyl-glycine(out) = L-lysyl-glycine(in)</text>
        <dbReference type="Rhea" id="RHEA:79407"/>
        <dbReference type="ChEBI" id="CHEBI:191202"/>
    </reaction>
</comment>
<feature type="transmembrane region" description="Helical" evidence="25">
    <location>
        <begin position="137"/>
        <end position="160"/>
    </location>
</feature>
<comment type="catalytic activity">
    <reaction evidence="18">
        <text>L-histidyl-L-alpha-amino acid(out) = L-histidyl-L-alpha-amino acid(in)</text>
        <dbReference type="Rhea" id="RHEA:79379"/>
        <dbReference type="ChEBI" id="CHEBI:229964"/>
    </reaction>
</comment>
<dbReference type="EMBL" id="DSLA01000113">
    <property type="protein sequence ID" value="HEH35963.1"/>
    <property type="molecule type" value="Genomic_DNA"/>
</dbReference>
<feature type="transmembrane region" description="Helical" evidence="25">
    <location>
        <begin position="382"/>
        <end position="403"/>
    </location>
</feature>
<evidence type="ECO:0000256" key="7">
    <source>
        <dbReference type="ARBA" id="ARBA00023228"/>
    </source>
</evidence>
<evidence type="ECO:0000256" key="17">
    <source>
        <dbReference type="ARBA" id="ARBA00044903"/>
    </source>
</evidence>
<evidence type="ECO:0000256" key="13">
    <source>
        <dbReference type="ARBA" id="ARBA00044893"/>
    </source>
</evidence>
<comment type="catalytic activity">
    <reaction evidence="14">
        <text>L-aspartyl-L-lysine(out) = L-aspartyl-L-lysine(in)</text>
        <dbReference type="Rhea" id="RHEA:79411"/>
        <dbReference type="ChEBI" id="CHEBI:229953"/>
    </reaction>
</comment>
<accession>A0A7J2TK47</accession>
<evidence type="ECO:0000256" key="14">
    <source>
        <dbReference type="ARBA" id="ARBA00044898"/>
    </source>
</evidence>
<comment type="catalytic activity">
    <reaction evidence="13">
        <text>L-alpha-aminoacyl-L-lysine(out) = L-alpha-aminoacyl-L-lysine(in)</text>
        <dbReference type="Rhea" id="RHEA:79383"/>
        <dbReference type="ChEBI" id="CHEBI:229966"/>
    </reaction>
</comment>
<feature type="domain" description="Major facilitator superfamily (MFS) profile" evidence="26">
    <location>
        <begin position="16"/>
        <end position="407"/>
    </location>
</feature>
<comment type="catalytic activity">
    <reaction evidence="8">
        <text>L-lysyl-L-alanine(out) = L-lysyl-L-alanine(in)</text>
        <dbReference type="Rhea" id="RHEA:79399"/>
        <dbReference type="ChEBI" id="CHEBI:229954"/>
    </reaction>
</comment>
<dbReference type="InterPro" id="IPR011701">
    <property type="entry name" value="MFS"/>
</dbReference>
<dbReference type="AlphaFoldDB" id="A0A7J2TK47"/>
<evidence type="ECO:0000256" key="10">
    <source>
        <dbReference type="ARBA" id="ARBA00044881"/>
    </source>
</evidence>
<comment type="catalytic activity">
    <reaction evidence="9">
        <text>L-histidyl-glycine(out) = L-histidyl-glycine(in)</text>
        <dbReference type="Rhea" id="RHEA:79395"/>
        <dbReference type="ChEBI" id="CHEBI:229957"/>
    </reaction>
</comment>
<organism evidence="27">
    <name type="scientific">Archaeoglobus fulgidus</name>
    <dbReference type="NCBI Taxonomy" id="2234"/>
    <lineage>
        <taxon>Archaea</taxon>
        <taxon>Methanobacteriati</taxon>
        <taxon>Methanobacteriota</taxon>
        <taxon>Archaeoglobi</taxon>
        <taxon>Archaeoglobales</taxon>
        <taxon>Archaeoglobaceae</taxon>
        <taxon>Archaeoglobus</taxon>
    </lineage>
</organism>
<evidence type="ECO:0000256" key="18">
    <source>
        <dbReference type="ARBA" id="ARBA00044912"/>
    </source>
</evidence>
<comment type="catalytic activity">
    <reaction evidence="17">
        <text>L-arginyl-glycine(out) = L-arginyl-glycine(in)</text>
        <dbReference type="Rhea" id="RHEA:79391"/>
        <dbReference type="ChEBI" id="CHEBI:229955"/>
    </reaction>
</comment>